<dbReference type="GO" id="GO:0005524">
    <property type="term" value="F:ATP binding"/>
    <property type="evidence" value="ECO:0007669"/>
    <property type="project" value="UniProtKB-KW"/>
</dbReference>
<name>A0A0G3HBQ7_9CORY</name>
<evidence type="ECO:0000259" key="10">
    <source>
        <dbReference type="Pfam" id="PF07730"/>
    </source>
</evidence>
<reference evidence="12" key="2">
    <citation type="submission" date="2015-05" db="EMBL/GenBank/DDBJ databases">
        <title>Complete genome sequence of Corynebacterium uterequi DSM 45634, isolated from the uterus of a maiden mare.</title>
        <authorList>
            <person name="Ruckert C."/>
            <person name="Albersmeier A."/>
            <person name="Winkler A."/>
            <person name="Tauch A."/>
        </authorList>
    </citation>
    <scope>NUCLEOTIDE SEQUENCE [LARGE SCALE GENOMIC DNA]</scope>
    <source>
        <strain evidence="12">DSM 45634</strain>
    </source>
</reference>
<keyword evidence="8" id="KW-0902">Two-component regulatory system</keyword>
<protein>
    <recommendedName>
        <fullName evidence="2">histidine kinase</fullName>
        <ecNumber evidence="2">2.7.13.3</ecNumber>
    </recommendedName>
</protein>
<evidence type="ECO:0000256" key="3">
    <source>
        <dbReference type="ARBA" id="ARBA00022553"/>
    </source>
</evidence>
<evidence type="ECO:0000256" key="1">
    <source>
        <dbReference type="ARBA" id="ARBA00000085"/>
    </source>
</evidence>
<dbReference type="EC" id="2.7.13.3" evidence="2"/>
<keyword evidence="12" id="KW-1185">Reference proteome</keyword>
<evidence type="ECO:0000256" key="7">
    <source>
        <dbReference type="ARBA" id="ARBA00022840"/>
    </source>
</evidence>
<dbReference type="PANTHER" id="PTHR24421:SF10">
    <property type="entry name" value="NITRATE_NITRITE SENSOR PROTEIN NARQ"/>
    <property type="match status" value="1"/>
</dbReference>
<keyword evidence="3" id="KW-0597">Phosphoprotein</keyword>
<dbReference type="InterPro" id="IPR036890">
    <property type="entry name" value="HATPase_C_sf"/>
</dbReference>
<accession>A0A0G3HBQ7</accession>
<keyword evidence="7" id="KW-0067">ATP-binding</keyword>
<feature type="transmembrane region" description="Helical" evidence="9">
    <location>
        <begin position="124"/>
        <end position="142"/>
    </location>
</feature>
<dbReference type="GO" id="GO:0000155">
    <property type="term" value="F:phosphorelay sensor kinase activity"/>
    <property type="evidence" value="ECO:0007669"/>
    <property type="project" value="InterPro"/>
</dbReference>
<keyword evidence="9" id="KW-0812">Transmembrane</keyword>
<dbReference type="KEGG" id="cut:CUTER_03580"/>
<dbReference type="OrthoDB" id="4428135at2"/>
<keyword evidence="6 11" id="KW-0418">Kinase</keyword>
<dbReference type="Gene3D" id="3.30.565.10">
    <property type="entry name" value="Histidine kinase-like ATPase, C-terminal domain"/>
    <property type="match status" value="1"/>
</dbReference>
<dbReference type="GO" id="GO:0046983">
    <property type="term" value="F:protein dimerization activity"/>
    <property type="evidence" value="ECO:0007669"/>
    <property type="project" value="InterPro"/>
</dbReference>
<dbReference type="Pfam" id="PF07730">
    <property type="entry name" value="HisKA_3"/>
    <property type="match status" value="1"/>
</dbReference>
<dbReference type="EMBL" id="CP011546">
    <property type="protein sequence ID" value="AKK10724.1"/>
    <property type="molecule type" value="Genomic_DNA"/>
</dbReference>
<dbReference type="Proteomes" id="UP000035548">
    <property type="component" value="Chromosome"/>
</dbReference>
<keyword evidence="9" id="KW-1133">Transmembrane helix</keyword>
<dbReference type="InterPro" id="IPR011712">
    <property type="entry name" value="Sig_transdc_His_kin_sub3_dim/P"/>
</dbReference>
<dbReference type="AlphaFoldDB" id="A0A0G3HBQ7"/>
<evidence type="ECO:0000256" key="5">
    <source>
        <dbReference type="ARBA" id="ARBA00022741"/>
    </source>
</evidence>
<evidence type="ECO:0000256" key="6">
    <source>
        <dbReference type="ARBA" id="ARBA00022777"/>
    </source>
</evidence>
<feature type="transmembrane region" description="Helical" evidence="9">
    <location>
        <begin position="33"/>
        <end position="51"/>
    </location>
</feature>
<keyword evidence="5" id="KW-0547">Nucleotide-binding</keyword>
<organism evidence="11 12">
    <name type="scientific">Corynebacterium uterequi</name>
    <dbReference type="NCBI Taxonomy" id="1072256"/>
    <lineage>
        <taxon>Bacteria</taxon>
        <taxon>Bacillati</taxon>
        <taxon>Actinomycetota</taxon>
        <taxon>Actinomycetes</taxon>
        <taxon>Mycobacteriales</taxon>
        <taxon>Corynebacteriaceae</taxon>
        <taxon>Corynebacterium</taxon>
    </lineage>
</organism>
<evidence type="ECO:0000256" key="2">
    <source>
        <dbReference type="ARBA" id="ARBA00012438"/>
    </source>
</evidence>
<dbReference type="STRING" id="1072256.CUTER_03580"/>
<feature type="transmembrane region" description="Helical" evidence="9">
    <location>
        <begin position="7"/>
        <end position="27"/>
    </location>
</feature>
<sequence length="361" mass="39700">MWLKLRNNLTVVATLVALALFFLTMLTSTPIPGPFYVLLIAALGVCMIWGLQNPRAALLSTAAIFILMWLVGNRYGLGIFYGAFLLTIVAARCNYWWALGFAVFIGFAGIYDPEDGDIALEPEATIIWLLLTLGALLLGIWIRKTVKSRERAREEQKRRQEELAKSLHDSVAATLTSLVVQAEALSLTRGAKDPELADDLDTLADLGRNAITQTRTLLASLNTPSGLTGDKPGPTFEKQFQNQVRLLSRHKFRVRSHYQLEKTQLSAVQAGALGQVMHEAVVNIIKYAQPKSPVILTVEQPEDSEKIILTVVNEVGHKDVSHLGSSGIGLRSMQAHMQSIRGSITTTSENDRWTLIAVAPC</sequence>
<feature type="transmembrane region" description="Helical" evidence="9">
    <location>
        <begin position="63"/>
        <end position="89"/>
    </location>
</feature>
<dbReference type="Gene3D" id="1.20.5.1930">
    <property type="match status" value="1"/>
</dbReference>
<keyword evidence="4" id="KW-0808">Transferase</keyword>
<dbReference type="SUPFAM" id="SSF55874">
    <property type="entry name" value="ATPase domain of HSP90 chaperone/DNA topoisomerase II/histidine kinase"/>
    <property type="match status" value="1"/>
</dbReference>
<evidence type="ECO:0000313" key="12">
    <source>
        <dbReference type="Proteomes" id="UP000035548"/>
    </source>
</evidence>
<evidence type="ECO:0000256" key="4">
    <source>
        <dbReference type="ARBA" id="ARBA00022679"/>
    </source>
</evidence>
<proteinExistence type="predicted"/>
<comment type="catalytic activity">
    <reaction evidence="1">
        <text>ATP + protein L-histidine = ADP + protein N-phospho-L-histidine.</text>
        <dbReference type="EC" id="2.7.13.3"/>
    </reaction>
</comment>
<dbReference type="GO" id="GO:0016020">
    <property type="term" value="C:membrane"/>
    <property type="evidence" value="ECO:0007669"/>
    <property type="project" value="InterPro"/>
</dbReference>
<dbReference type="InterPro" id="IPR050482">
    <property type="entry name" value="Sensor_HK_TwoCompSys"/>
</dbReference>
<reference evidence="11 12" key="1">
    <citation type="journal article" date="2015" name="Genome Announc.">
        <title>Virulence Factor Genes Detected in the Complete Genome Sequence of Corynebacterium uterequi DSM 45634, Isolated from the Uterus of a Maiden Mare.</title>
        <authorList>
            <person name="Ruckert C."/>
            <person name="Kriete M."/>
            <person name="Jaenicke S."/>
            <person name="Winkler A."/>
            <person name="Tauch A."/>
        </authorList>
    </citation>
    <scope>NUCLEOTIDE SEQUENCE [LARGE SCALE GENOMIC DNA]</scope>
    <source>
        <strain evidence="11 12">DSM 45634</strain>
    </source>
</reference>
<gene>
    <name evidence="11" type="ORF">CUTER_03580</name>
</gene>
<feature type="domain" description="Signal transduction histidine kinase subgroup 3 dimerisation and phosphoacceptor" evidence="10">
    <location>
        <begin position="162"/>
        <end position="225"/>
    </location>
</feature>
<dbReference type="PANTHER" id="PTHR24421">
    <property type="entry name" value="NITRATE/NITRITE SENSOR PROTEIN NARX-RELATED"/>
    <property type="match status" value="1"/>
</dbReference>
<dbReference type="PATRIC" id="fig|1072256.5.peg.711"/>
<feature type="transmembrane region" description="Helical" evidence="9">
    <location>
        <begin position="95"/>
        <end position="112"/>
    </location>
</feature>
<evidence type="ECO:0000256" key="9">
    <source>
        <dbReference type="SAM" id="Phobius"/>
    </source>
</evidence>
<evidence type="ECO:0000256" key="8">
    <source>
        <dbReference type="ARBA" id="ARBA00023012"/>
    </source>
</evidence>
<keyword evidence="9" id="KW-0472">Membrane</keyword>
<dbReference type="RefSeq" id="WP_144412247.1">
    <property type="nucleotide sequence ID" value="NZ_CP011546.1"/>
</dbReference>
<evidence type="ECO:0000313" key="11">
    <source>
        <dbReference type="EMBL" id="AKK10724.1"/>
    </source>
</evidence>